<feature type="domain" description="TauD/TfdA-like" evidence="8">
    <location>
        <begin position="114"/>
        <end position="379"/>
    </location>
</feature>
<dbReference type="SUPFAM" id="SSF51197">
    <property type="entry name" value="Clavaminate synthase-like"/>
    <property type="match status" value="1"/>
</dbReference>
<sequence length="396" mass="43425">MKSESGGDIGNVTIMTMSSEKHQDSGAANGSTVPQKLTPNAAAGIPRIPIPGPKAYNREVETKGNDTWSPATYQNYLPTWPTDKYPSLEPFVHVDPGSRADPSFPDLHPPGSKHTPINPTIGTKITGVQLSSLSDAGKDQLALLAAQRKVLVFRDQDFASLPIEKAIEFGSYFGRLHVHPSSATTATHHQIHIVHRGAGDETWSRFFKGRCSHVSFHTDTITEEQPPGTTFMYILDLPESGGDTIFADQVQAYKRLSPGFQERLHGLKAQYAGPDGGRGGICRREPVIVEHPIVRTHPVTGDKALYITKGSCKGIVGWKKEESDMLLGFLNGHTAGGQDFQVRVKWKKGTVVVWDNRVTAHSSILDWETGERRHLARITPQAEKPIETPFGDISRC</sequence>
<keyword evidence="4" id="KW-0223">Dioxygenase</keyword>
<evidence type="ECO:0000256" key="7">
    <source>
        <dbReference type="SAM" id="MobiDB-lite"/>
    </source>
</evidence>
<dbReference type="Pfam" id="PF02668">
    <property type="entry name" value="TauD"/>
    <property type="match status" value="1"/>
</dbReference>
<dbReference type="GO" id="GO:0016706">
    <property type="term" value="F:2-oxoglutarate-dependent dioxygenase activity"/>
    <property type="evidence" value="ECO:0007669"/>
    <property type="project" value="TreeGrafter"/>
</dbReference>
<keyword evidence="6" id="KW-0408">Iron</keyword>
<evidence type="ECO:0000256" key="2">
    <source>
        <dbReference type="ARBA" id="ARBA00005896"/>
    </source>
</evidence>
<proteinExistence type="inferred from homology"/>
<dbReference type="GO" id="GO:0005737">
    <property type="term" value="C:cytoplasm"/>
    <property type="evidence" value="ECO:0007669"/>
    <property type="project" value="TreeGrafter"/>
</dbReference>
<keyword evidence="3" id="KW-0479">Metal-binding</keyword>
<dbReference type="InterPro" id="IPR003819">
    <property type="entry name" value="TauD/TfdA-like"/>
</dbReference>
<feature type="region of interest" description="Disordered" evidence="7">
    <location>
        <begin position="20"/>
        <end position="56"/>
    </location>
</feature>
<comment type="cofactor">
    <cofactor evidence="1">
        <name>Fe(2+)</name>
        <dbReference type="ChEBI" id="CHEBI:29033"/>
    </cofactor>
</comment>
<dbReference type="EMBL" id="SOZJ01000003">
    <property type="protein sequence ID" value="TGJ69834.1"/>
    <property type="molecule type" value="Genomic_DNA"/>
</dbReference>
<evidence type="ECO:0000256" key="4">
    <source>
        <dbReference type="ARBA" id="ARBA00022964"/>
    </source>
</evidence>
<protein>
    <recommendedName>
        <fullName evidence="8">TauD/TfdA-like domain-containing protein</fullName>
    </recommendedName>
</protein>
<name>A0A8H2E5K9_ORBOL</name>
<accession>A0A8H2E5K9</accession>
<evidence type="ECO:0000313" key="10">
    <source>
        <dbReference type="Proteomes" id="UP000297595"/>
    </source>
</evidence>
<evidence type="ECO:0000256" key="5">
    <source>
        <dbReference type="ARBA" id="ARBA00023002"/>
    </source>
</evidence>
<dbReference type="GO" id="GO:0046872">
    <property type="term" value="F:metal ion binding"/>
    <property type="evidence" value="ECO:0007669"/>
    <property type="project" value="UniProtKB-KW"/>
</dbReference>
<dbReference type="FunFam" id="3.60.130.10:FF:000003">
    <property type="entry name" value="Alpha-ketoglutarate-dependent taurine dioxygenase"/>
    <property type="match status" value="1"/>
</dbReference>
<dbReference type="AlphaFoldDB" id="A0A8H2E5K9"/>
<keyword evidence="5" id="KW-0560">Oxidoreductase</keyword>
<dbReference type="InterPro" id="IPR042098">
    <property type="entry name" value="TauD-like_sf"/>
</dbReference>
<comment type="caution">
    <text evidence="9">The sequence shown here is derived from an EMBL/GenBank/DDBJ whole genome shotgun (WGS) entry which is preliminary data.</text>
</comment>
<reference evidence="9 10" key="1">
    <citation type="submission" date="2019-03" db="EMBL/GenBank/DDBJ databases">
        <title>Nematode-trapping fungi genome.</title>
        <authorList>
            <person name="Vidal-Diez De Ulzurrun G."/>
        </authorList>
    </citation>
    <scope>NUCLEOTIDE SEQUENCE [LARGE SCALE GENOMIC DNA]</scope>
    <source>
        <strain evidence="9 10">TWF154</strain>
    </source>
</reference>
<evidence type="ECO:0000259" key="8">
    <source>
        <dbReference type="Pfam" id="PF02668"/>
    </source>
</evidence>
<feature type="compositionally biased region" description="Polar residues" evidence="7">
    <location>
        <begin position="26"/>
        <end position="38"/>
    </location>
</feature>
<dbReference type="PANTHER" id="PTHR30468">
    <property type="entry name" value="ALPHA-KETOGLUTARATE-DEPENDENT SULFONATE DIOXYGENASE"/>
    <property type="match status" value="1"/>
</dbReference>
<evidence type="ECO:0000256" key="1">
    <source>
        <dbReference type="ARBA" id="ARBA00001954"/>
    </source>
</evidence>
<evidence type="ECO:0000313" key="9">
    <source>
        <dbReference type="EMBL" id="TGJ69834.1"/>
    </source>
</evidence>
<comment type="similarity">
    <text evidence="2">Belongs to the TfdA dioxygenase family.</text>
</comment>
<dbReference type="Gene3D" id="3.60.130.10">
    <property type="entry name" value="Clavaminate synthase-like"/>
    <property type="match status" value="1"/>
</dbReference>
<gene>
    <name evidence="9" type="ORF">EYR41_005845</name>
</gene>
<dbReference type="PANTHER" id="PTHR30468:SF28">
    <property type="entry name" value="ALPHA-KETOGLUTARATE-DEPENDENT TAURINE DIOXYGENASE (AFU_ORTHOLOGUE AFUA_8G02210)-RELATED"/>
    <property type="match status" value="1"/>
</dbReference>
<dbReference type="InterPro" id="IPR051323">
    <property type="entry name" value="AtsK-like"/>
</dbReference>
<organism evidence="9 10">
    <name type="scientific">Orbilia oligospora</name>
    <name type="common">Nematode-trapping fungus</name>
    <name type="synonym">Arthrobotrys oligospora</name>
    <dbReference type="NCBI Taxonomy" id="2813651"/>
    <lineage>
        <taxon>Eukaryota</taxon>
        <taxon>Fungi</taxon>
        <taxon>Dikarya</taxon>
        <taxon>Ascomycota</taxon>
        <taxon>Pezizomycotina</taxon>
        <taxon>Orbiliomycetes</taxon>
        <taxon>Orbiliales</taxon>
        <taxon>Orbiliaceae</taxon>
        <taxon>Orbilia</taxon>
    </lineage>
</organism>
<dbReference type="Proteomes" id="UP000297595">
    <property type="component" value="Unassembled WGS sequence"/>
</dbReference>
<evidence type="ECO:0000256" key="3">
    <source>
        <dbReference type="ARBA" id="ARBA00022723"/>
    </source>
</evidence>
<evidence type="ECO:0000256" key="6">
    <source>
        <dbReference type="ARBA" id="ARBA00023004"/>
    </source>
</evidence>